<evidence type="ECO:0000256" key="1">
    <source>
        <dbReference type="ARBA" id="ARBA00001561"/>
    </source>
</evidence>
<protein>
    <recommendedName>
        <fullName evidence="2">N-acetylmuramoyl-L-alanine amidase</fullName>
        <ecNumber evidence="2">3.5.1.28</ecNumber>
    </recommendedName>
</protein>
<dbReference type="InterPro" id="IPR050695">
    <property type="entry name" value="N-acetylmuramoyl_amidase_3"/>
</dbReference>
<evidence type="ECO:0000259" key="5">
    <source>
        <dbReference type="SMART" id="SM00646"/>
    </source>
</evidence>
<comment type="caution">
    <text evidence="6">The sequence shown here is derived from an EMBL/GenBank/DDBJ whole genome shotgun (WGS) entry which is preliminary data.</text>
</comment>
<dbReference type="GO" id="GO:0030288">
    <property type="term" value="C:outer membrane-bounded periplasmic space"/>
    <property type="evidence" value="ECO:0007669"/>
    <property type="project" value="TreeGrafter"/>
</dbReference>
<dbReference type="RefSeq" id="WP_150039709.1">
    <property type="nucleotide sequence ID" value="NZ_OW485601.1"/>
</dbReference>
<dbReference type="SMART" id="SM00646">
    <property type="entry name" value="Ami_3"/>
    <property type="match status" value="1"/>
</dbReference>
<evidence type="ECO:0000313" key="6">
    <source>
        <dbReference type="EMBL" id="KAA5613226.1"/>
    </source>
</evidence>
<name>A0A5M6IXZ2_9PROT</name>
<feature type="region of interest" description="Disordered" evidence="4">
    <location>
        <begin position="27"/>
        <end position="109"/>
    </location>
</feature>
<dbReference type="EMBL" id="VWPK01000007">
    <property type="protein sequence ID" value="KAA5613226.1"/>
    <property type="molecule type" value="Genomic_DNA"/>
</dbReference>
<keyword evidence="7" id="KW-1185">Reference proteome</keyword>
<evidence type="ECO:0000313" key="7">
    <source>
        <dbReference type="Proteomes" id="UP000325255"/>
    </source>
</evidence>
<dbReference type="GO" id="GO:0008745">
    <property type="term" value="F:N-acetylmuramoyl-L-alanine amidase activity"/>
    <property type="evidence" value="ECO:0007669"/>
    <property type="project" value="UniProtKB-EC"/>
</dbReference>
<dbReference type="SUPFAM" id="SSF53187">
    <property type="entry name" value="Zn-dependent exopeptidases"/>
    <property type="match status" value="1"/>
</dbReference>
<dbReference type="EC" id="3.5.1.28" evidence="2"/>
<gene>
    <name evidence="6" type="ORF">F1189_05895</name>
</gene>
<dbReference type="GO" id="GO:0009253">
    <property type="term" value="P:peptidoglycan catabolic process"/>
    <property type="evidence" value="ECO:0007669"/>
    <property type="project" value="InterPro"/>
</dbReference>
<reference evidence="6 7" key="1">
    <citation type="submission" date="2019-09" db="EMBL/GenBank/DDBJ databases">
        <title>Genome sequence of Rhodovastum atsumiense, a diverse member of the Acetobacteraceae family of non-sulfur purple photosynthetic bacteria.</title>
        <authorList>
            <person name="Meyer T."/>
            <person name="Kyndt J."/>
        </authorList>
    </citation>
    <scope>NUCLEOTIDE SEQUENCE [LARGE SCALE GENOMIC DNA]</scope>
    <source>
        <strain evidence="6 7">DSM 21279</strain>
    </source>
</reference>
<organism evidence="6 7">
    <name type="scientific">Rhodovastum atsumiense</name>
    <dbReference type="NCBI Taxonomy" id="504468"/>
    <lineage>
        <taxon>Bacteria</taxon>
        <taxon>Pseudomonadati</taxon>
        <taxon>Pseudomonadota</taxon>
        <taxon>Alphaproteobacteria</taxon>
        <taxon>Acetobacterales</taxon>
        <taxon>Acetobacteraceae</taxon>
        <taxon>Rhodovastum</taxon>
    </lineage>
</organism>
<comment type="catalytic activity">
    <reaction evidence="1">
        <text>Hydrolyzes the link between N-acetylmuramoyl residues and L-amino acid residues in certain cell-wall glycopeptides.</text>
        <dbReference type="EC" id="3.5.1.28"/>
    </reaction>
</comment>
<dbReference type="Pfam" id="PF01520">
    <property type="entry name" value="Amidase_3"/>
    <property type="match status" value="1"/>
</dbReference>
<accession>A0A5M6IXZ2</accession>
<keyword evidence="3" id="KW-0378">Hydrolase</keyword>
<dbReference type="PROSITE" id="PS51318">
    <property type="entry name" value="TAT"/>
    <property type="match status" value="1"/>
</dbReference>
<proteinExistence type="predicted"/>
<evidence type="ECO:0000256" key="2">
    <source>
        <dbReference type="ARBA" id="ARBA00011901"/>
    </source>
</evidence>
<dbReference type="InterPro" id="IPR006311">
    <property type="entry name" value="TAT_signal"/>
</dbReference>
<dbReference type="AlphaFoldDB" id="A0A5M6IXZ2"/>
<dbReference type="Proteomes" id="UP000325255">
    <property type="component" value="Unassembled WGS sequence"/>
</dbReference>
<feature type="domain" description="MurNAc-LAA" evidence="5">
    <location>
        <begin position="149"/>
        <end position="284"/>
    </location>
</feature>
<dbReference type="Gene3D" id="3.40.630.40">
    <property type="entry name" value="Zn-dependent exopeptidases"/>
    <property type="match status" value="1"/>
</dbReference>
<dbReference type="InterPro" id="IPR002508">
    <property type="entry name" value="MurNAc-LAA_cat"/>
</dbReference>
<dbReference type="CDD" id="cd02696">
    <property type="entry name" value="MurNAc-LAA"/>
    <property type="match status" value="1"/>
</dbReference>
<sequence length="297" mass="31688">MTETPTGRRFVLGGLLATLGLAPIGAEAARRQTSQAQPKSGTKPVPKTKSSAKAQPKAPAAKPRPARGRQAVGSKPAAPRPAPAPLPLLVIDPGHGGHDPGAIGPSGTTEKSVTLATALELKQQLEATRRYQVRLTRSDDRFVSLADRVSFARENGATLFISIHADSSSDHRARGASVYIRSAATPAKLKRVPPRSRAIARALVGEPPSPRSAWLRTALLDSLGEEVELTNDPAREAHFHVLGASGIASVLLEMGFISNRQDEAALKRPAHRRLVARAIRDAVGDYFTQLRQPSHRT</sequence>
<dbReference type="PANTHER" id="PTHR30404:SF0">
    <property type="entry name" value="N-ACETYLMURAMOYL-L-ALANINE AMIDASE AMIC"/>
    <property type="match status" value="1"/>
</dbReference>
<feature type="compositionally biased region" description="Polar residues" evidence="4">
    <location>
        <begin position="31"/>
        <end position="40"/>
    </location>
</feature>
<dbReference type="OrthoDB" id="9806267at2"/>
<evidence type="ECO:0000256" key="4">
    <source>
        <dbReference type="SAM" id="MobiDB-lite"/>
    </source>
</evidence>
<evidence type="ECO:0000256" key="3">
    <source>
        <dbReference type="ARBA" id="ARBA00022801"/>
    </source>
</evidence>
<dbReference type="PANTHER" id="PTHR30404">
    <property type="entry name" value="N-ACETYLMURAMOYL-L-ALANINE AMIDASE"/>
    <property type="match status" value="1"/>
</dbReference>
<feature type="compositionally biased region" description="Low complexity" evidence="4">
    <location>
        <begin position="47"/>
        <end position="71"/>
    </location>
</feature>